<dbReference type="GO" id="GO:0019478">
    <property type="term" value="P:D-amino acid catabolic process"/>
    <property type="evidence" value="ECO:0007669"/>
    <property type="project" value="TreeGrafter"/>
</dbReference>
<evidence type="ECO:0000313" key="9">
    <source>
        <dbReference type="Proteomes" id="UP001353858"/>
    </source>
</evidence>
<dbReference type="Gene3D" id="3.40.50.720">
    <property type="entry name" value="NAD(P)-binding Rossmann-like Domain"/>
    <property type="match status" value="1"/>
</dbReference>
<keyword evidence="3" id="KW-0285">Flavoprotein</keyword>
<keyword evidence="4" id="KW-0274">FAD</keyword>
<dbReference type="GO" id="GO:0071949">
    <property type="term" value="F:FAD binding"/>
    <property type="evidence" value="ECO:0007669"/>
    <property type="project" value="InterPro"/>
</dbReference>
<dbReference type="GO" id="GO:0003884">
    <property type="term" value="F:D-amino-acid oxidase activity"/>
    <property type="evidence" value="ECO:0007669"/>
    <property type="project" value="InterPro"/>
</dbReference>
<evidence type="ECO:0000256" key="2">
    <source>
        <dbReference type="ARBA" id="ARBA00006730"/>
    </source>
</evidence>
<dbReference type="PANTHER" id="PTHR11530:SF17">
    <property type="entry name" value="RE49860P"/>
    <property type="match status" value="1"/>
</dbReference>
<keyword evidence="5" id="KW-0560">Oxidoreductase</keyword>
<comment type="caution">
    <text evidence="8">The sequence shown here is derived from an EMBL/GenBank/DDBJ whole genome shotgun (WGS) entry which is preliminary data.</text>
</comment>
<evidence type="ECO:0000256" key="3">
    <source>
        <dbReference type="ARBA" id="ARBA00022630"/>
    </source>
</evidence>
<feature type="compositionally biased region" description="Basic and acidic residues" evidence="6">
    <location>
        <begin position="1"/>
        <end position="10"/>
    </location>
</feature>
<evidence type="ECO:0000313" key="8">
    <source>
        <dbReference type="EMBL" id="KAK4877122.1"/>
    </source>
</evidence>
<evidence type="ECO:0000256" key="4">
    <source>
        <dbReference type="ARBA" id="ARBA00022827"/>
    </source>
</evidence>
<comment type="similarity">
    <text evidence="2">Belongs to the DAMOX/DASOX family.</text>
</comment>
<accession>A0AAN7P5I0</accession>
<dbReference type="EMBL" id="JARPUR010000004">
    <property type="protein sequence ID" value="KAK4877122.1"/>
    <property type="molecule type" value="Genomic_DNA"/>
</dbReference>
<gene>
    <name evidence="8" type="ORF">RN001_009628</name>
</gene>
<evidence type="ECO:0000256" key="6">
    <source>
        <dbReference type="SAM" id="MobiDB-lite"/>
    </source>
</evidence>
<dbReference type="SUPFAM" id="SSF54373">
    <property type="entry name" value="FAD-linked reductases, C-terminal domain"/>
    <property type="match status" value="1"/>
</dbReference>
<protein>
    <recommendedName>
        <fullName evidence="7">FAD dependent oxidoreductase domain-containing protein</fullName>
    </recommendedName>
</protein>
<evidence type="ECO:0000259" key="7">
    <source>
        <dbReference type="Pfam" id="PF01266"/>
    </source>
</evidence>
<dbReference type="GO" id="GO:0005737">
    <property type="term" value="C:cytoplasm"/>
    <property type="evidence" value="ECO:0007669"/>
    <property type="project" value="TreeGrafter"/>
</dbReference>
<organism evidence="8 9">
    <name type="scientific">Aquatica leii</name>
    <dbReference type="NCBI Taxonomy" id="1421715"/>
    <lineage>
        <taxon>Eukaryota</taxon>
        <taxon>Metazoa</taxon>
        <taxon>Ecdysozoa</taxon>
        <taxon>Arthropoda</taxon>
        <taxon>Hexapoda</taxon>
        <taxon>Insecta</taxon>
        <taxon>Pterygota</taxon>
        <taxon>Neoptera</taxon>
        <taxon>Endopterygota</taxon>
        <taxon>Coleoptera</taxon>
        <taxon>Polyphaga</taxon>
        <taxon>Elateriformia</taxon>
        <taxon>Elateroidea</taxon>
        <taxon>Lampyridae</taxon>
        <taxon>Luciolinae</taxon>
        <taxon>Aquatica</taxon>
    </lineage>
</organism>
<dbReference type="AlphaFoldDB" id="A0AAN7P5I0"/>
<name>A0AAN7P5I0_9COLE</name>
<keyword evidence="9" id="KW-1185">Reference proteome</keyword>
<dbReference type="Pfam" id="PF01266">
    <property type="entry name" value="DAO"/>
    <property type="match status" value="1"/>
</dbReference>
<dbReference type="InterPro" id="IPR023209">
    <property type="entry name" value="DAO"/>
</dbReference>
<comment type="cofactor">
    <cofactor evidence="1">
        <name>FAD</name>
        <dbReference type="ChEBI" id="CHEBI:57692"/>
    </cofactor>
</comment>
<proteinExistence type="inferred from homology"/>
<dbReference type="Proteomes" id="UP001353858">
    <property type="component" value="Unassembled WGS sequence"/>
</dbReference>
<evidence type="ECO:0000256" key="5">
    <source>
        <dbReference type="ARBA" id="ARBA00023002"/>
    </source>
</evidence>
<feature type="region of interest" description="Disordered" evidence="6">
    <location>
        <begin position="1"/>
        <end position="21"/>
    </location>
</feature>
<dbReference type="Gene3D" id="3.30.9.10">
    <property type="entry name" value="D-Amino Acid Oxidase, subunit A, domain 2"/>
    <property type="match status" value="1"/>
</dbReference>
<evidence type="ECO:0000256" key="1">
    <source>
        <dbReference type="ARBA" id="ARBA00001974"/>
    </source>
</evidence>
<dbReference type="SUPFAM" id="SSF51971">
    <property type="entry name" value="Nucleotide-binding domain"/>
    <property type="match status" value="1"/>
</dbReference>
<dbReference type="PANTHER" id="PTHR11530">
    <property type="entry name" value="D-AMINO ACID OXIDASE"/>
    <property type="match status" value="1"/>
</dbReference>
<sequence>MRQGTRERPNQVKPYNSRNMYQTETRNFRRNRHVINHVNQVSRQDPDSKNYYNHMNKRSDIMASCNIAVLGNNALALTTALELQTELRNAKISILSESFNTGTTDSVATSMFRPSSNFMGPNEAVTRKWVQDSYYYWEQIKLSVDAAFAGVVELAGYSYSNMSPSVVKHRYLETLLPLYRSATPPELDICPGDWKYGSFFSSILIDNDVYTPWLTKKLISTNVNISATKINSLSELNDQYNVIVNCTGLEGKHLFDDPKLVPIREQTLKVHAPWCKTFFLAEYDTYVVPSFNGVTLGGCRNFESYNLDVNRHDELAIKERCEALVPSLKGSQILENRVGLLPYREQVRVEKEVITTGTYRMNVVHNYGHGENVLTTAPGTAKYAVDLVKEMLKGNFHN</sequence>
<reference evidence="9" key="1">
    <citation type="submission" date="2023-01" db="EMBL/GenBank/DDBJ databases">
        <title>Key to firefly adult light organ development and bioluminescence: homeobox transcription factors regulate luciferase expression and transportation to peroxisome.</title>
        <authorList>
            <person name="Fu X."/>
        </authorList>
    </citation>
    <scope>NUCLEOTIDE SEQUENCE [LARGE SCALE GENOMIC DNA]</scope>
</reference>
<feature type="domain" description="FAD dependent oxidoreductase" evidence="7">
    <location>
        <begin position="75"/>
        <end position="387"/>
    </location>
</feature>
<dbReference type="InterPro" id="IPR006076">
    <property type="entry name" value="FAD-dep_OxRdtase"/>
</dbReference>